<keyword evidence="2 8" id="KW-0813">Transport</keyword>
<feature type="chain" id="PRO_5003223834" evidence="10">
    <location>
        <begin position="40"/>
        <end position="1127"/>
    </location>
</feature>
<dbReference type="AlphaFoldDB" id="E7RM88"/>
<evidence type="ECO:0000256" key="1">
    <source>
        <dbReference type="ARBA" id="ARBA00004571"/>
    </source>
</evidence>
<proteinExistence type="inferred from homology"/>
<keyword evidence="4 8" id="KW-0812">Transmembrane</keyword>
<evidence type="ECO:0000256" key="10">
    <source>
        <dbReference type="SAM" id="SignalP"/>
    </source>
</evidence>
<dbReference type="InterPro" id="IPR023997">
    <property type="entry name" value="TonB-dep_OMP_SusC/RagA_CS"/>
</dbReference>
<dbReference type="Gene3D" id="2.170.130.10">
    <property type="entry name" value="TonB-dependent receptor, plug domain"/>
    <property type="match status" value="1"/>
</dbReference>
<feature type="domain" description="TonB-dependent receptor-like beta-barrel" evidence="11">
    <location>
        <begin position="429"/>
        <end position="843"/>
    </location>
</feature>
<evidence type="ECO:0000256" key="9">
    <source>
        <dbReference type="RuleBase" id="RU003357"/>
    </source>
</evidence>
<protein>
    <submittedName>
        <fullName evidence="13">TonB-linked outer membrane protein, SusC/RagA family</fullName>
    </submittedName>
</protein>
<dbReference type="eggNOG" id="COG4771">
    <property type="taxonomic scope" value="Bacteria"/>
</dbReference>
<dbReference type="Gene3D" id="2.60.40.1120">
    <property type="entry name" value="Carboxypeptidase-like, regulatory domain"/>
    <property type="match status" value="1"/>
</dbReference>
<dbReference type="FunFam" id="2.170.130.10:FF:000003">
    <property type="entry name" value="SusC/RagA family TonB-linked outer membrane protein"/>
    <property type="match status" value="1"/>
</dbReference>
<comment type="subcellular location">
    <subcellularLocation>
        <location evidence="1 8">Cell outer membrane</location>
        <topology evidence="1 8">Multi-pass membrane protein</topology>
    </subcellularLocation>
</comment>
<dbReference type="InterPro" id="IPR036942">
    <property type="entry name" value="Beta-barrel_TonB_sf"/>
</dbReference>
<keyword evidence="14" id="KW-1185">Reference proteome</keyword>
<dbReference type="Proteomes" id="UP000005580">
    <property type="component" value="Unassembled WGS sequence"/>
</dbReference>
<dbReference type="InterPro" id="IPR000531">
    <property type="entry name" value="Beta-barrel_TonB"/>
</dbReference>
<dbReference type="InterPro" id="IPR012910">
    <property type="entry name" value="Plug_dom"/>
</dbReference>
<dbReference type="PROSITE" id="PS52016">
    <property type="entry name" value="TONB_DEPENDENT_REC_3"/>
    <property type="match status" value="1"/>
</dbReference>
<comment type="similarity">
    <text evidence="8 9">Belongs to the TonB-dependent receptor family.</text>
</comment>
<evidence type="ECO:0000256" key="7">
    <source>
        <dbReference type="ARBA" id="ARBA00023237"/>
    </source>
</evidence>
<dbReference type="InterPro" id="IPR039426">
    <property type="entry name" value="TonB-dep_rcpt-like"/>
</dbReference>
<feature type="domain" description="TonB-dependent receptor plug" evidence="12">
    <location>
        <begin position="157"/>
        <end position="261"/>
    </location>
</feature>
<keyword evidence="5 9" id="KW-0798">TonB box</keyword>
<keyword evidence="7 8" id="KW-0998">Cell outer membrane</keyword>
<dbReference type="SUPFAM" id="SSF49464">
    <property type="entry name" value="Carboxypeptidase regulatory domain-like"/>
    <property type="match status" value="1"/>
</dbReference>
<dbReference type="InterPro" id="IPR008969">
    <property type="entry name" value="CarboxyPept-like_regulatory"/>
</dbReference>
<evidence type="ECO:0000259" key="11">
    <source>
        <dbReference type="Pfam" id="PF00593"/>
    </source>
</evidence>
<dbReference type="Pfam" id="PF00593">
    <property type="entry name" value="TonB_dep_Rec_b-barrel"/>
    <property type="match status" value="1"/>
</dbReference>
<gene>
    <name evidence="13" type="ORF">HMPREF0663_10238</name>
</gene>
<dbReference type="GO" id="GO:0009279">
    <property type="term" value="C:cell outer membrane"/>
    <property type="evidence" value="ECO:0007669"/>
    <property type="project" value="UniProtKB-SubCell"/>
</dbReference>
<dbReference type="RefSeq" id="WP_004368918.1">
    <property type="nucleotide sequence ID" value="NZ_GL833119.1"/>
</dbReference>
<dbReference type="HOGENOM" id="CLU_004317_1_1_10"/>
<dbReference type="Pfam" id="PF07715">
    <property type="entry name" value="Plug"/>
    <property type="match status" value="1"/>
</dbReference>
<evidence type="ECO:0000256" key="2">
    <source>
        <dbReference type="ARBA" id="ARBA00022448"/>
    </source>
</evidence>
<reference evidence="13" key="1">
    <citation type="submission" date="2011-01" db="EMBL/GenBank/DDBJ databases">
        <authorList>
            <person name="Muzny D."/>
            <person name="Qin X."/>
            <person name="Buhay C."/>
            <person name="Dugan-Rocha S."/>
            <person name="Ding Y."/>
            <person name="Chen G."/>
            <person name="Hawes A."/>
            <person name="Holder M."/>
            <person name="Jhangiani S."/>
            <person name="Johnson A."/>
            <person name="Khan Z."/>
            <person name="Li Z."/>
            <person name="Liu W."/>
            <person name="Liu X."/>
            <person name="Perez L."/>
            <person name="Shen H."/>
            <person name="Wang Q."/>
            <person name="Watt J."/>
            <person name="Xi L."/>
            <person name="Xin Y."/>
            <person name="Zhou J."/>
            <person name="Deng J."/>
            <person name="Jiang H."/>
            <person name="Liu Y."/>
            <person name="Qu J."/>
            <person name="Song X.-Z."/>
            <person name="Zhang L."/>
            <person name="Villasana D."/>
            <person name="Johnson A."/>
            <person name="Liu J."/>
            <person name="Liyanage D."/>
            <person name="Lorensuhewa L."/>
            <person name="Robinson T."/>
            <person name="Song A."/>
            <person name="Song B.-B."/>
            <person name="Dinh H."/>
            <person name="Thornton R."/>
            <person name="Coyle M."/>
            <person name="Francisco L."/>
            <person name="Jackson L."/>
            <person name="Javaid M."/>
            <person name="Korchina V."/>
            <person name="Kovar C."/>
            <person name="Mata R."/>
            <person name="Mathew T."/>
            <person name="Ngo R."/>
            <person name="Nguyen L."/>
            <person name="Nguyen N."/>
            <person name="Okwuonu G."/>
            <person name="Ongeri F."/>
            <person name="Pham C."/>
            <person name="Simmons D."/>
            <person name="Wilczek-Boney K."/>
            <person name="Hale W."/>
            <person name="Jakkamsetti A."/>
            <person name="Pham P."/>
            <person name="Ruth R."/>
            <person name="San Lucas F."/>
            <person name="Warren J."/>
            <person name="Zhang J."/>
            <person name="Zhao Z."/>
            <person name="Zhou C."/>
            <person name="Zhu D."/>
            <person name="Lee S."/>
            <person name="Bess C."/>
            <person name="Blankenburg K."/>
            <person name="Forbes L."/>
            <person name="Fu Q."/>
            <person name="Gubbala S."/>
            <person name="Hirani K."/>
            <person name="Jayaseelan J.C."/>
            <person name="Lara F."/>
            <person name="Munidasa M."/>
            <person name="Palculict T."/>
            <person name="Patil S."/>
            <person name="Pu L.-L."/>
            <person name="Saada N."/>
            <person name="Tang L."/>
            <person name="Weissenberger G."/>
            <person name="Zhu Y."/>
            <person name="Hemphill L."/>
            <person name="Shang Y."/>
            <person name="Youmans B."/>
            <person name="Ayvaz T."/>
            <person name="Ross M."/>
            <person name="Santibanez J."/>
            <person name="Aqrawi P."/>
            <person name="Gross S."/>
            <person name="Joshi V."/>
            <person name="Fowler G."/>
            <person name="Nazareth L."/>
            <person name="Reid J."/>
            <person name="Worley K."/>
            <person name="Petrosino J."/>
            <person name="Highlander S."/>
            <person name="Gibbs R."/>
        </authorList>
    </citation>
    <scope>NUCLEOTIDE SEQUENCE [LARGE SCALE GENOMIC DNA]</scope>
    <source>
        <strain evidence="13">ATCC 33269</strain>
    </source>
</reference>
<dbReference type="STRING" id="28134.SAMN05444288_0616"/>
<evidence type="ECO:0000259" key="12">
    <source>
        <dbReference type="Pfam" id="PF07715"/>
    </source>
</evidence>
<dbReference type="Pfam" id="PF13715">
    <property type="entry name" value="CarbopepD_reg_2"/>
    <property type="match status" value="1"/>
</dbReference>
<dbReference type="SUPFAM" id="SSF56935">
    <property type="entry name" value="Porins"/>
    <property type="match status" value="1"/>
</dbReference>
<organism evidence="13 14">
    <name type="scientific">Hoylesella oralis ATCC 33269</name>
    <dbReference type="NCBI Taxonomy" id="873533"/>
    <lineage>
        <taxon>Bacteria</taxon>
        <taxon>Pseudomonadati</taxon>
        <taxon>Bacteroidota</taxon>
        <taxon>Bacteroidia</taxon>
        <taxon>Bacteroidales</taxon>
        <taxon>Prevotellaceae</taxon>
        <taxon>Hoylesella</taxon>
    </lineage>
</organism>
<dbReference type="Gene3D" id="2.40.170.20">
    <property type="entry name" value="TonB-dependent receptor, beta-barrel domain"/>
    <property type="match status" value="1"/>
</dbReference>
<evidence type="ECO:0000256" key="4">
    <source>
        <dbReference type="ARBA" id="ARBA00022692"/>
    </source>
</evidence>
<dbReference type="InterPro" id="IPR037066">
    <property type="entry name" value="Plug_dom_sf"/>
</dbReference>
<evidence type="ECO:0000313" key="14">
    <source>
        <dbReference type="Proteomes" id="UP000005580"/>
    </source>
</evidence>
<evidence type="ECO:0000256" key="3">
    <source>
        <dbReference type="ARBA" id="ARBA00022452"/>
    </source>
</evidence>
<name>E7RM88_9BACT</name>
<evidence type="ECO:0000256" key="6">
    <source>
        <dbReference type="ARBA" id="ARBA00023136"/>
    </source>
</evidence>
<sequence>MKKHLTGNRLITYFLPKRSLMTIGLAGLSAVLYASSSTASETNTRDLLAKETTTAVSVSAQQQQRRTISGRVVDDDGEPLVGVNIQEKGTSNGSSTDVNGHFSLSLTKYNAQIVISYVGFLTQTLTASDDMNIVMKEDNQQLDEVVVVGYGTQKKVNLTGSVASVNFQKEASSRPVTTAAQALAGMAAGVQVLQNSGRPNSEGFGIRIRGTGTFNNSDPLVLVDGMEMNLADVNPNDIESISILKDAASCAIYGNRGANGVILVTTKMGQEGTVRITYSGKLSINTPSKIVRFVSNYADYMGFVNEADDNVGAGHTYSDATIKKWRDAEADPNGISESGYPNYVAYPNTDWFDEIYQTKVMQEHSISLLGNEKRTKYNIGLTYLDNPGMIVRSGVKKYFMNLNITSDVTDWLQVGAHAWGYHDDQDRNDVSNLTAWSFLKTVPGIYPYYDGHYGGIENSEEDGAAGNPLLNLNGNGDSYYKHNRIYATTHAQIRFLNDFTFKTVFGYDYFHQRHKYAGTPNELYSFSRKQVVAPATSLDQIYVWMYTNQNYNWKWTNTLNYGHTFGKIHDVNVLLGFEEGRYYNGFLDMSKYGILDPSITDMSTITNMNTITGNDNQNKYRSWFGRLNYAYGSKYLFEADFREDGSSKFAPEKRWGFFPSVSAGWRISEENFAKESFLKEFDNLKLRVSYGKLGNSSVDDYAFQSWYETGYTVMGGQKAPSFYLRQLPNIDITWEKTKTFDLGLDFALLNNRLSGTIDYYSKYTSGILYSPSIGLTYGDKRSPLQNLAEVSNRGLEFTLRWEDHIGDVTYGIAVNGTWNKNRVEKYKGSWIHGRGADPNNPGSNVYYSNLGEVSSGEDERILEGHMMNEFYLYQTYSGDGSYFNADGSVNVNGGPSDGMIRTEDDMKWLQAMISAGHEFLPRRTAAKNGIWYGDYIFADIDGDGVYGGSNDRSFCNVSREPKFNFGIQAHAEWKGIDLSMNWGGATGFKTYWREIGQNASDVVYGLAIPKDIAYDHYFYDPSNPNDPRTNIASANPRLVMTNPGQSDGLHSTLRLYNCNFLKLRNLTLGYTFPKFICKAIYAQNLRVYFSGENLLTITSFPGLDPEMRTGQGYTTMRQFSFGLNITF</sequence>
<dbReference type="InterPro" id="IPR023996">
    <property type="entry name" value="TonB-dep_OMP_SusC/RagA"/>
</dbReference>
<dbReference type="EMBL" id="AEPE02000002">
    <property type="protein sequence ID" value="EFZ37869.1"/>
    <property type="molecule type" value="Genomic_DNA"/>
</dbReference>
<feature type="signal peptide" evidence="10">
    <location>
        <begin position="1"/>
        <end position="39"/>
    </location>
</feature>
<keyword evidence="10" id="KW-0732">Signal</keyword>
<evidence type="ECO:0000313" key="13">
    <source>
        <dbReference type="EMBL" id="EFZ37869.1"/>
    </source>
</evidence>
<comment type="caution">
    <text evidence="13">The sequence shown here is derived from an EMBL/GenBank/DDBJ whole genome shotgun (WGS) entry which is preliminary data.</text>
</comment>
<keyword evidence="3 8" id="KW-1134">Transmembrane beta strand</keyword>
<accession>E7RM88</accession>
<evidence type="ECO:0000256" key="8">
    <source>
        <dbReference type="PROSITE-ProRule" id="PRU01360"/>
    </source>
</evidence>
<keyword evidence="6 8" id="KW-0472">Membrane</keyword>
<dbReference type="NCBIfam" id="TIGR04057">
    <property type="entry name" value="SusC_RagA_signa"/>
    <property type="match status" value="1"/>
</dbReference>
<dbReference type="NCBIfam" id="TIGR04056">
    <property type="entry name" value="OMP_RagA_SusC"/>
    <property type="match status" value="1"/>
</dbReference>
<evidence type="ECO:0000256" key="5">
    <source>
        <dbReference type="ARBA" id="ARBA00023077"/>
    </source>
</evidence>